<accession>A0AAD9YAW4</accession>
<feature type="region of interest" description="Disordered" evidence="1">
    <location>
        <begin position="182"/>
        <end position="206"/>
    </location>
</feature>
<protein>
    <submittedName>
        <fullName evidence="2">Uncharacterized protein</fullName>
    </submittedName>
</protein>
<feature type="compositionally biased region" description="Polar residues" evidence="1">
    <location>
        <begin position="69"/>
        <end position="78"/>
    </location>
</feature>
<evidence type="ECO:0000313" key="3">
    <source>
        <dbReference type="Proteomes" id="UP001281614"/>
    </source>
</evidence>
<proteinExistence type="predicted"/>
<organism evidence="2 3">
    <name type="scientific">Colletotrichum kahawae</name>
    <name type="common">Coffee berry disease fungus</name>
    <dbReference type="NCBI Taxonomy" id="34407"/>
    <lineage>
        <taxon>Eukaryota</taxon>
        <taxon>Fungi</taxon>
        <taxon>Dikarya</taxon>
        <taxon>Ascomycota</taxon>
        <taxon>Pezizomycotina</taxon>
        <taxon>Sordariomycetes</taxon>
        <taxon>Hypocreomycetidae</taxon>
        <taxon>Glomerellales</taxon>
        <taxon>Glomerellaceae</taxon>
        <taxon>Colletotrichum</taxon>
        <taxon>Colletotrichum gloeosporioides species complex</taxon>
    </lineage>
</organism>
<dbReference type="EMBL" id="VYYT01000254">
    <property type="protein sequence ID" value="KAK2752255.1"/>
    <property type="molecule type" value="Genomic_DNA"/>
</dbReference>
<comment type="caution">
    <text evidence="2">The sequence shown here is derived from an EMBL/GenBank/DDBJ whole genome shotgun (WGS) entry which is preliminary data.</text>
</comment>
<feature type="region of interest" description="Disordered" evidence="1">
    <location>
        <begin position="58"/>
        <end position="78"/>
    </location>
</feature>
<sequence length="206" mass="22964">MAWISELLAQIDSSMVTKPSLAVWQPSPKGAEPRAKGLLFLDSFFAHELTNHRVVSFHTGSHRNRNRNHPTSSNFSQVSQRVVQLPLTQLRACDPARLSWAVTRPGSSRGQPQGILDVRNDGMNQSSSVNRADGRFPPLPVISKYPETSLKIPSRSHFDGTVERQSHVIGDIALGDRIPRTAAMAWNDQKQPSEDTEPRQTPCRPR</sequence>
<dbReference type="AlphaFoldDB" id="A0AAD9YAW4"/>
<evidence type="ECO:0000256" key="1">
    <source>
        <dbReference type="SAM" id="MobiDB-lite"/>
    </source>
</evidence>
<reference evidence="2" key="1">
    <citation type="submission" date="2023-02" db="EMBL/GenBank/DDBJ databases">
        <title>Colletotrichum kahawae CIFC_Que2 genome sequencing and assembly.</title>
        <authorList>
            <person name="Baroncelli R."/>
        </authorList>
    </citation>
    <scope>NUCLEOTIDE SEQUENCE</scope>
    <source>
        <strain evidence="2">CIFC_Que2</strain>
    </source>
</reference>
<name>A0AAD9YAW4_COLKA</name>
<gene>
    <name evidence="2" type="ORF">CKAH01_17748</name>
</gene>
<keyword evidence="3" id="KW-1185">Reference proteome</keyword>
<evidence type="ECO:0000313" key="2">
    <source>
        <dbReference type="EMBL" id="KAK2752255.1"/>
    </source>
</evidence>
<dbReference type="Proteomes" id="UP001281614">
    <property type="component" value="Unassembled WGS sequence"/>
</dbReference>